<evidence type="ECO:0000256" key="6">
    <source>
        <dbReference type="ARBA" id="ARBA00022968"/>
    </source>
</evidence>
<evidence type="ECO:0000313" key="14">
    <source>
        <dbReference type="Proteomes" id="UP001642540"/>
    </source>
</evidence>
<dbReference type="InterPro" id="IPR003378">
    <property type="entry name" value="Fringe-like_glycosylTrfase"/>
</dbReference>
<comment type="similarity">
    <text evidence="2">Belongs to the glycosyltransferase 31 family.</text>
</comment>
<name>A0ABP1PRL1_9HEXA</name>
<dbReference type="Proteomes" id="UP001642540">
    <property type="component" value="Unassembled WGS sequence"/>
</dbReference>
<comment type="caution">
    <text evidence="13">The sequence shown here is derived from an EMBL/GenBank/DDBJ whole genome shotgun (WGS) entry which is preliminary data.</text>
</comment>
<comment type="subcellular location">
    <subcellularLocation>
        <location evidence="9">Endomembrane system</location>
        <topology evidence="9">Single-pass membrane protein</topology>
    </subcellularLocation>
    <subcellularLocation>
        <location evidence="1">Membrane</location>
        <topology evidence="1">Single-pass type II membrane protein</topology>
    </subcellularLocation>
</comment>
<protein>
    <recommendedName>
        <fullName evidence="12">Fringe-like glycosyltransferase domain-containing protein</fullName>
    </recommendedName>
</protein>
<sequence length="574" mass="63920">MKLGKPKRYTLFRNGNDISSSPAPGNQSHSVIIPMANPSSHQNHLVTSMSSWLLVPKGRNFRHILATVLCVILVYHVTLLAIPTNNLPSSPSNGAVVVGGENHEINSMPAAAPLTLCESCEDVLETEDATASNQISQPQNSFNKDNKQHSIPIVGMSAKSDSQVEKQNDASQSTSSHQLIQVRKSNGGGKSAANFSPPETSGSNYNDYYTDEMSNGKHNENDSSSNDNQLGDESEATASESKTGSGFNGIRSNDNYNHNDDNGQPHDVVVMSNAISGSNAAKKAVTRQSDKHVSKKVLNVQYQKRKKLLDSIFLSIKSTKRFHKSRLEPVINTWFNLARDQTWIFTDDDDPELNRKTNGHIINTHCPSTHYRQALCCKMSAEFDTFMKSQKSWFCHFDDDNYVNVPALLDLLSKYDHKEDWYLGKPSLKSPIKIPHPDNKSEEISFWFATGGAGFCLSRALATRMSPVASGGKFTDLCDSIQLPDDVTMGYIAGHLLGRNLTVIPQFHSHFETMRFMDMKNPHPEITFSYVRYADDSLNVLEIDGFSEEEDPTRFRSLHCLLFPNFSFCPNSKR</sequence>
<evidence type="ECO:0000256" key="1">
    <source>
        <dbReference type="ARBA" id="ARBA00004606"/>
    </source>
</evidence>
<evidence type="ECO:0000313" key="13">
    <source>
        <dbReference type="EMBL" id="CAL8074708.1"/>
    </source>
</evidence>
<keyword evidence="7 11" id="KW-1133">Transmembrane helix</keyword>
<feature type="compositionally biased region" description="Polar residues" evidence="10">
    <location>
        <begin position="169"/>
        <end position="179"/>
    </location>
</feature>
<evidence type="ECO:0000256" key="8">
    <source>
        <dbReference type="ARBA" id="ARBA00023136"/>
    </source>
</evidence>
<evidence type="ECO:0000256" key="2">
    <source>
        <dbReference type="ARBA" id="ARBA00008661"/>
    </source>
</evidence>
<evidence type="ECO:0000256" key="3">
    <source>
        <dbReference type="ARBA" id="ARBA00022676"/>
    </source>
</evidence>
<reference evidence="13 14" key="1">
    <citation type="submission" date="2024-08" db="EMBL/GenBank/DDBJ databases">
        <authorList>
            <person name="Cucini C."/>
            <person name="Frati F."/>
        </authorList>
    </citation>
    <scope>NUCLEOTIDE SEQUENCE [LARGE SCALE GENOMIC DNA]</scope>
</reference>
<organism evidence="13 14">
    <name type="scientific">Orchesella dallaii</name>
    <dbReference type="NCBI Taxonomy" id="48710"/>
    <lineage>
        <taxon>Eukaryota</taxon>
        <taxon>Metazoa</taxon>
        <taxon>Ecdysozoa</taxon>
        <taxon>Arthropoda</taxon>
        <taxon>Hexapoda</taxon>
        <taxon>Collembola</taxon>
        <taxon>Entomobryomorpha</taxon>
        <taxon>Entomobryoidea</taxon>
        <taxon>Orchesellidae</taxon>
        <taxon>Orchesellinae</taxon>
        <taxon>Orchesella</taxon>
    </lineage>
</organism>
<feature type="region of interest" description="Disordered" evidence="10">
    <location>
        <begin position="128"/>
        <end position="147"/>
    </location>
</feature>
<dbReference type="Gene3D" id="3.90.550.50">
    <property type="match status" value="1"/>
</dbReference>
<keyword evidence="4" id="KW-0808">Transferase</keyword>
<dbReference type="Pfam" id="PF02434">
    <property type="entry name" value="Fringe"/>
    <property type="match status" value="1"/>
</dbReference>
<evidence type="ECO:0000256" key="11">
    <source>
        <dbReference type="SAM" id="Phobius"/>
    </source>
</evidence>
<feature type="compositionally biased region" description="Polar residues" evidence="10">
    <location>
        <begin position="236"/>
        <end position="256"/>
    </location>
</feature>
<evidence type="ECO:0000259" key="12">
    <source>
        <dbReference type="Pfam" id="PF02434"/>
    </source>
</evidence>
<dbReference type="EMBL" id="CAXLJM020000007">
    <property type="protein sequence ID" value="CAL8074708.1"/>
    <property type="molecule type" value="Genomic_DNA"/>
</dbReference>
<keyword evidence="8 11" id="KW-0472">Membrane</keyword>
<keyword evidence="3" id="KW-0328">Glycosyltransferase</keyword>
<feature type="domain" description="Fringe-like glycosyltransferase" evidence="12">
    <location>
        <begin position="309"/>
        <end position="554"/>
    </location>
</feature>
<feature type="compositionally biased region" description="Polar residues" evidence="10">
    <location>
        <begin position="129"/>
        <end position="143"/>
    </location>
</feature>
<evidence type="ECO:0000256" key="4">
    <source>
        <dbReference type="ARBA" id="ARBA00022679"/>
    </source>
</evidence>
<feature type="compositionally biased region" description="Polar residues" evidence="10">
    <location>
        <begin position="193"/>
        <end position="207"/>
    </location>
</feature>
<feature type="transmembrane region" description="Helical" evidence="11">
    <location>
        <begin position="64"/>
        <end position="82"/>
    </location>
</feature>
<proteinExistence type="inferred from homology"/>
<keyword evidence="6" id="KW-0735">Signal-anchor</keyword>
<gene>
    <name evidence="13" type="ORF">ODALV1_LOCUS2967</name>
</gene>
<evidence type="ECO:0000256" key="7">
    <source>
        <dbReference type="ARBA" id="ARBA00022989"/>
    </source>
</evidence>
<evidence type="ECO:0000256" key="10">
    <source>
        <dbReference type="SAM" id="MobiDB-lite"/>
    </source>
</evidence>
<evidence type="ECO:0000256" key="9">
    <source>
        <dbReference type="ARBA" id="ARBA00037847"/>
    </source>
</evidence>
<keyword evidence="5 11" id="KW-0812">Transmembrane</keyword>
<evidence type="ECO:0000256" key="5">
    <source>
        <dbReference type="ARBA" id="ARBA00022692"/>
    </source>
</evidence>
<feature type="region of interest" description="Disordered" evidence="10">
    <location>
        <begin position="158"/>
        <end position="267"/>
    </location>
</feature>
<dbReference type="PANTHER" id="PTHR10811">
    <property type="entry name" value="FRINGE-RELATED"/>
    <property type="match status" value="1"/>
</dbReference>
<accession>A0ABP1PRL1</accession>
<keyword evidence="14" id="KW-1185">Reference proteome</keyword>